<accession>A0A396ICP0</accession>
<name>A0A396ICP0_MEDTR</name>
<comment type="caution">
    <text evidence="1">The sequence shown here is derived from an EMBL/GenBank/DDBJ whole genome shotgun (WGS) entry which is preliminary data.</text>
</comment>
<dbReference type="Gramene" id="rna23956">
    <property type="protein sequence ID" value="RHN61485.1"/>
    <property type="gene ID" value="gene23956"/>
</dbReference>
<reference evidence="2" key="1">
    <citation type="journal article" date="2018" name="Nat. Plants">
        <title>Whole-genome landscape of Medicago truncatula symbiotic genes.</title>
        <authorList>
            <person name="Pecrix Y."/>
            <person name="Staton S.E."/>
            <person name="Sallet E."/>
            <person name="Lelandais-Briere C."/>
            <person name="Moreau S."/>
            <person name="Carrere S."/>
            <person name="Blein T."/>
            <person name="Jardinaud M.F."/>
            <person name="Latrasse D."/>
            <person name="Zouine M."/>
            <person name="Zahm M."/>
            <person name="Kreplak J."/>
            <person name="Mayjonade B."/>
            <person name="Satge C."/>
            <person name="Perez M."/>
            <person name="Cauet S."/>
            <person name="Marande W."/>
            <person name="Chantry-Darmon C."/>
            <person name="Lopez-Roques C."/>
            <person name="Bouchez O."/>
            <person name="Berard A."/>
            <person name="Debelle F."/>
            <person name="Munos S."/>
            <person name="Bendahmane A."/>
            <person name="Berges H."/>
            <person name="Niebel A."/>
            <person name="Buitink J."/>
            <person name="Frugier F."/>
            <person name="Benhamed M."/>
            <person name="Crespi M."/>
            <person name="Gouzy J."/>
            <person name="Gamas P."/>
        </authorList>
    </citation>
    <scope>NUCLEOTIDE SEQUENCE [LARGE SCALE GENOMIC DNA]</scope>
    <source>
        <strain evidence="2">cv. Jemalong A17</strain>
    </source>
</reference>
<dbReference type="EMBL" id="PSQE01000004">
    <property type="protein sequence ID" value="RHN61485.1"/>
    <property type="molecule type" value="Genomic_DNA"/>
</dbReference>
<proteinExistence type="predicted"/>
<dbReference type="AlphaFoldDB" id="A0A396ICP0"/>
<gene>
    <name evidence="1" type="ORF">MtrunA17_Chr4g0037171</name>
</gene>
<protein>
    <submittedName>
        <fullName evidence="1">Uncharacterized protein</fullName>
    </submittedName>
</protein>
<sequence length="125" mass="14469">MDDLIPVNAVNDQIATPMSIFCSYKRRYSKYLEDFRQTVLRCAVTEIHNDGKTKISTYLKVPLFPAWLSSWGPMNPDSHVGIVWDYENVPLPKKFDVDEFEYAMIMVLEKNELAKSEDSLVCLRS</sequence>
<evidence type="ECO:0000313" key="2">
    <source>
        <dbReference type="Proteomes" id="UP000265566"/>
    </source>
</evidence>
<evidence type="ECO:0000313" key="1">
    <source>
        <dbReference type="EMBL" id="RHN61485.1"/>
    </source>
</evidence>
<organism evidence="1 2">
    <name type="scientific">Medicago truncatula</name>
    <name type="common">Barrel medic</name>
    <name type="synonym">Medicago tribuloides</name>
    <dbReference type="NCBI Taxonomy" id="3880"/>
    <lineage>
        <taxon>Eukaryota</taxon>
        <taxon>Viridiplantae</taxon>
        <taxon>Streptophyta</taxon>
        <taxon>Embryophyta</taxon>
        <taxon>Tracheophyta</taxon>
        <taxon>Spermatophyta</taxon>
        <taxon>Magnoliopsida</taxon>
        <taxon>eudicotyledons</taxon>
        <taxon>Gunneridae</taxon>
        <taxon>Pentapetalae</taxon>
        <taxon>rosids</taxon>
        <taxon>fabids</taxon>
        <taxon>Fabales</taxon>
        <taxon>Fabaceae</taxon>
        <taxon>Papilionoideae</taxon>
        <taxon>50 kb inversion clade</taxon>
        <taxon>NPAAA clade</taxon>
        <taxon>Hologalegina</taxon>
        <taxon>IRL clade</taxon>
        <taxon>Trifolieae</taxon>
        <taxon>Medicago</taxon>
    </lineage>
</organism>
<dbReference type="Proteomes" id="UP000265566">
    <property type="component" value="Chromosome 4"/>
</dbReference>